<feature type="transmembrane region" description="Helical" evidence="1">
    <location>
        <begin position="448"/>
        <end position="466"/>
    </location>
</feature>
<organism evidence="2 3">
    <name type="scientific">Cryptosporangium aurantiacum</name>
    <dbReference type="NCBI Taxonomy" id="134849"/>
    <lineage>
        <taxon>Bacteria</taxon>
        <taxon>Bacillati</taxon>
        <taxon>Actinomycetota</taxon>
        <taxon>Actinomycetes</taxon>
        <taxon>Cryptosporangiales</taxon>
        <taxon>Cryptosporangiaceae</taxon>
        <taxon>Cryptosporangium</taxon>
    </lineage>
</organism>
<evidence type="ECO:0000256" key="1">
    <source>
        <dbReference type="SAM" id="Phobius"/>
    </source>
</evidence>
<keyword evidence="3" id="KW-1185">Reference proteome</keyword>
<accession>A0A1M7RFC1</accession>
<keyword evidence="1" id="KW-1133">Transmembrane helix</keyword>
<feature type="transmembrane region" description="Helical" evidence="1">
    <location>
        <begin position="209"/>
        <end position="229"/>
    </location>
</feature>
<feature type="transmembrane region" description="Helical" evidence="1">
    <location>
        <begin position="304"/>
        <end position="326"/>
    </location>
</feature>
<dbReference type="OrthoDB" id="2014935at2"/>
<dbReference type="AlphaFoldDB" id="A0A1M7RFC1"/>
<gene>
    <name evidence="2" type="ORF">SAMN05443668_11123</name>
</gene>
<evidence type="ECO:0000313" key="2">
    <source>
        <dbReference type="EMBL" id="SHN44934.1"/>
    </source>
</evidence>
<sequence length="544" mass="55101">MTTTLTVPTATIGTGRVRAARALTGLAARQIRFGAVVVVLVAAGMTAFVAATAGTLLAEREGVESLRALAGNPAIRTLFGEPISLDTVGGFTVWRTATPLAVILAAWVSVTATRITRGEEDAGRWGLLLSGRAPMRRVLAGHLAVLMVVPVAGGAAVTATLAASGAGGRGAAVHGVGLAALGAFFAGTAVLAAQVFAARSAATGTAVGVLGIALLLRMVGDGVEAIGWLRWLSPLGLLELSGPYGRDRWAPLLVLLIASVALYAAAFAAAGRRDVAAGLVASRSVRPARLRLLGSVEGFALRRLLPALAGWALALTAYFLLIGFTAQTTIDFLTDNPTFADRASGAGFELASVKGFAATLFAILALPVGGFVAVRIAAFAEEEHARRVTLLATAPIIRLRLLSAEIAVTAAGAVLLCLTAGVATWLGVLAGGNRALSFTGALAGTLNTLPIIALCLGAAVLALAWVPRAVAALGGLPAAGGFLWLTLALDAEAPAWIVNLSPFAHLASVPLTGVHWTATAVMTALAALAVITGAAGYQRRDLRG</sequence>
<dbReference type="EMBL" id="FRCS01000011">
    <property type="protein sequence ID" value="SHN44934.1"/>
    <property type="molecule type" value="Genomic_DNA"/>
</dbReference>
<feature type="transmembrane region" description="Helical" evidence="1">
    <location>
        <begin position="478"/>
        <end position="498"/>
    </location>
</feature>
<protein>
    <submittedName>
        <fullName evidence="2">ABC-2 type transport system permease protein</fullName>
    </submittedName>
</protein>
<feature type="transmembrane region" description="Helical" evidence="1">
    <location>
        <begin position="356"/>
        <end position="380"/>
    </location>
</feature>
<reference evidence="2 3" key="1">
    <citation type="submission" date="2016-11" db="EMBL/GenBank/DDBJ databases">
        <authorList>
            <person name="Jaros S."/>
            <person name="Januszkiewicz K."/>
            <person name="Wedrychowicz H."/>
        </authorList>
    </citation>
    <scope>NUCLEOTIDE SEQUENCE [LARGE SCALE GENOMIC DNA]</scope>
    <source>
        <strain evidence="2 3">DSM 46144</strain>
    </source>
</reference>
<dbReference type="Proteomes" id="UP000184440">
    <property type="component" value="Unassembled WGS sequence"/>
</dbReference>
<keyword evidence="1" id="KW-0472">Membrane</keyword>
<dbReference type="RefSeq" id="WP_073261644.1">
    <property type="nucleotide sequence ID" value="NZ_FRCS01000011.1"/>
</dbReference>
<evidence type="ECO:0000313" key="3">
    <source>
        <dbReference type="Proteomes" id="UP000184440"/>
    </source>
</evidence>
<name>A0A1M7RFC1_9ACTN</name>
<feature type="transmembrane region" description="Helical" evidence="1">
    <location>
        <begin position="35"/>
        <end position="58"/>
    </location>
</feature>
<dbReference type="STRING" id="134849.SAMN05443668_11123"/>
<feature type="transmembrane region" description="Helical" evidence="1">
    <location>
        <begin position="138"/>
        <end position="163"/>
    </location>
</feature>
<feature type="transmembrane region" description="Helical" evidence="1">
    <location>
        <begin position="175"/>
        <end position="197"/>
    </location>
</feature>
<feature type="transmembrane region" description="Helical" evidence="1">
    <location>
        <begin position="249"/>
        <end position="270"/>
    </location>
</feature>
<feature type="transmembrane region" description="Helical" evidence="1">
    <location>
        <begin position="518"/>
        <end position="537"/>
    </location>
</feature>
<keyword evidence="1" id="KW-0812">Transmembrane</keyword>
<proteinExistence type="predicted"/>
<feature type="transmembrane region" description="Helical" evidence="1">
    <location>
        <begin position="401"/>
        <end position="428"/>
    </location>
</feature>